<sequence>MNKIRSLSLSSAWVLSILIWVSACKEEGELMQQGEEEQGDPSPVQYDLTQIQSRDTLIAILNNSSTGYFIYRGQPMGYEYELLTLLADALDLELEIKLTSSIDSAIKMLNAGEGDIIAYNMAVTSQHKERVAFTEHHNEVKQVLVQRKPPNWRQMKRHEIEESVIRNPLALDGKDVFVPTSSSYAIRLENLSEEIGGEINIVEKDLESETLIKMVADGEIDYTVAKEDVALVNATYYPIIDASTPVSFPQKIAWATRTNAPQLLEAVNAWIRGMKQETDYYVIYNKYYKSPKAILRRVRSDYSSLTGNTISPYDDAIKTAADSLGWDWRLLAAQAYQESRFDAEAESWAGAVGLMQLMPSTGEIYGVTNMHEPTESLRAGAAYLRWLDKIWQKYIPDEQERLKFVLASYNAGQGHVLDARRLARKYGKNPDSWADVSEYLLLKSDPEYYNDPLSKSGYARGAEPVNYVREILNRYERYKQLVGDDTAVASIST</sequence>
<dbReference type="PROSITE" id="PS51257">
    <property type="entry name" value="PROKAR_LIPOPROTEIN"/>
    <property type="match status" value="1"/>
</dbReference>
<evidence type="ECO:0000259" key="4">
    <source>
        <dbReference type="SMART" id="SM00062"/>
    </source>
</evidence>
<dbReference type="PANTHER" id="PTHR35936:SF19">
    <property type="entry name" value="AMINO-ACID-BINDING PROTEIN YXEM-RELATED"/>
    <property type="match status" value="1"/>
</dbReference>
<keyword evidence="2" id="KW-0732">Signal</keyword>
<evidence type="ECO:0000256" key="1">
    <source>
        <dbReference type="ARBA" id="ARBA00004339"/>
    </source>
</evidence>
<feature type="domain" description="Solute-binding protein family 3/N-terminal" evidence="4">
    <location>
        <begin position="56"/>
        <end position="291"/>
    </location>
</feature>
<dbReference type="PANTHER" id="PTHR35936">
    <property type="entry name" value="MEMBRANE-BOUND LYTIC MUREIN TRANSGLYCOSYLASE F"/>
    <property type="match status" value="1"/>
</dbReference>
<dbReference type="CDD" id="cd13403">
    <property type="entry name" value="MLTF-like"/>
    <property type="match status" value="1"/>
</dbReference>
<dbReference type="SUPFAM" id="SSF53955">
    <property type="entry name" value="Lysozyme-like"/>
    <property type="match status" value="1"/>
</dbReference>
<reference evidence="5" key="2">
    <citation type="journal article" date="2024" name="Antonie Van Leeuwenhoek">
        <title>Roseihalotalea indica gen. nov., sp. nov., a halophilic Bacteroidetes from mesopelagic Southwest Indian Ocean with higher carbohydrate metabolic potential.</title>
        <authorList>
            <person name="Chen B."/>
            <person name="Zhang M."/>
            <person name="Lin D."/>
            <person name="Ye J."/>
            <person name="Tang K."/>
        </authorList>
    </citation>
    <scope>NUCLEOTIDE SEQUENCE</scope>
    <source>
        <strain evidence="5">TK19036</strain>
    </source>
</reference>
<dbReference type="EMBL" id="CP120682">
    <property type="protein sequence ID" value="WKN39097.1"/>
    <property type="molecule type" value="Genomic_DNA"/>
</dbReference>
<dbReference type="Pfam" id="PF00497">
    <property type="entry name" value="SBP_bac_3"/>
    <property type="match status" value="1"/>
</dbReference>
<dbReference type="Pfam" id="PF01464">
    <property type="entry name" value="SLT"/>
    <property type="match status" value="1"/>
</dbReference>
<reference evidence="5" key="1">
    <citation type="journal article" date="2023" name="Comput. Struct. Biotechnol. J.">
        <title>Discovery of a novel marine Bacteroidetes with a rich repertoire of carbohydrate-active enzymes.</title>
        <authorList>
            <person name="Chen B."/>
            <person name="Liu G."/>
            <person name="Chen Q."/>
            <person name="Wang H."/>
            <person name="Liu L."/>
            <person name="Tang K."/>
        </authorList>
    </citation>
    <scope>NUCLEOTIDE SEQUENCE</scope>
    <source>
        <strain evidence="5">TK19036</strain>
    </source>
</reference>
<dbReference type="InterPro" id="IPR001638">
    <property type="entry name" value="Solute-binding_3/MltF_N"/>
</dbReference>
<dbReference type="InterPro" id="IPR023346">
    <property type="entry name" value="Lysozyme-like_dom_sf"/>
</dbReference>
<dbReference type="Gene3D" id="1.10.530.10">
    <property type="match status" value="1"/>
</dbReference>
<protein>
    <submittedName>
        <fullName evidence="5">Transporter substrate-binding domain-containing protein</fullName>
    </submittedName>
</protein>
<organism evidence="5">
    <name type="scientific">Roseihalotalea indica</name>
    <dbReference type="NCBI Taxonomy" id="2867963"/>
    <lineage>
        <taxon>Bacteria</taxon>
        <taxon>Pseudomonadati</taxon>
        <taxon>Bacteroidota</taxon>
        <taxon>Cytophagia</taxon>
        <taxon>Cytophagales</taxon>
        <taxon>Catalimonadaceae</taxon>
        <taxon>Roseihalotalea</taxon>
    </lineage>
</organism>
<dbReference type="Gene3D" id="3.40.190.10">
    <property type="entry name" value="Periplasmic binding protein-like II"/>
    <property type="match status" value="2"/>
</dbReference>
<keyword evidence="3" id="KW-0472">Membrane</keyword>
<comment type="subcellular location">
    <subcellularLocation>
        <location evidence="1">Cell outer membrane</location>
        <topology evidence="1">Peripheral membrane protein</topology>
    </subcellularLocation>
</comment>
<dbReference type="SMART" id="SM00062">
    <property type="entry name" value="PBPb"/>
    <property type="match status" value="1"/>
</dbReference>
<dbReference type="SUPFAM" id="SSF53850">
    <property type="entry name" value="Periplasmic binding protein-like II"/>
    <property type="match status" value="1"/>
</dbReference>
<evidence type="ECO:0000313" key="5">
    <source>
        <dbReference type="EMBL" id="WKN39097.1"/>
    </source>
</evidence>
<dbReference type="InterPro" id="IPR008258">
    <property type="entry name" value="Transglycosylase_SLT_dom_1"/>
</dbReference>
<accession>A0AA49GQI3</accession>
<evidence type="ECO:0000256" key="2">
    <source>
        <dbReference type="ARBA" id="ARBA00022729"/>
    </source>
</evidence>
<keyword evidence="3" id="KW-0998">Cell outer membrane</keyword>
<dbReference type="CDD" id="cd01009">
    <property type="entry name" value="PBP2_YfhD_N"/>
    <property type="match status" value="1"/>
</dbReference>
<evidence type="ECO:0000256" key="3">
    <source>
        <dbReference type="ARBA" id="ARBA00023237"/>
    </source>
</evidence>
<gene>
    <name evidence="5" type="ORF">K4G66_10345</name>
</gene>
<dbReference type="AlphaFoldDB" id="A0AA49GQI3"/>
<name>A0AA49GQI3_9BACT</name>
<proteinExistence type="predicted"/>
<dbReference type="GO" id="GO:0009279">
    <property type="term" value="C:cell outer membrane"/>
    <property type="evidence" value="ECO:0007669"/>
    <property type="project" value="UniProtKB-SubCell"/>
</dbReference>